<keyword evidence="4" id="KW-1185">Reference proteome</keyword>
<dbReference type="InterPro" id="IPR051804">
    <property type="entry name" value="Carb_Metab_Reg_Kinase/Isom"/>
</dbReference>
<evidence type="ECO:0000256" key="2">
    <source>
        <dbReference type="ARBA" id="ARBA00022833"/>
    </source>
</evidence>
<dbReference type="STRING" id="1515612.SKP52_22160"/>
<dbReference type="KEGG" id="sphk:SKP52_22160"/>
<dbReference type="AlphaFoldDB" id="A0A0A7PT92"/>
<keyword evidence="2" id="KW-0862">Zinc</keyword>
<protein>
    <submittedName>
        <fullName evidence="3">Putative mannose-6-phosphate isomerase</fullName>
    </submittedName>
</protein>
<organism evidence="3 4">
    <name type="scientific">Sphingopyxis fribergensis</name>
    <dbReference type="NCBI Taxonomy" id="1515612"/>
    <lineage>
        <taxon>Bacteria</taxon>
        <taxon>Pseudomonadati</taxon>
        <taxon>Pseudomonadota</taxon>
        <taxon>Alphaproteobacteria</taxon>
        <taxon>Sphingomonadales</taxon>
        <taxon>Sphingomonadaceae</taxon>
        <taxon>Sphingopyxis</taxon>
    </lineage>
</organism>
<dbReference type="InterPro" id="IPR014710">
    <property type="entry name" value="RmlC-like_jellyroll"/>
</dbReference>
<dbReference type="GO" id="GO:0046872">
    <property type="term" value="F:metal ion binding"/>
    <property type="evidence" value="ECO:0007669"/>
    <property type="project" value="UniProtKB-KW"/>
</dbReference>
<dbReference type="Proteomes" id="UP000030907">
    <property type="component" value="Chromosome"/>
</dbReference>
<accession>A0A0A7PT92</accession>
<gene>
    <name evidence="3" type="ORF">SKP52_22160</name>
</gene>
<dbReference type="Gene3D" id="2.60.120.10">
    <property type="entry name" value="Jelly Rolls"/>
    <property type="match status" value="1"/>
</dbReference>
<evidence type="ECO:0000256" key="1">
    <source>
        <dbReference type="ARBA" id="ARBA00022723"/>
    </source>
</evidence>
<dbReference type="InterPro" id="IPR011051">
    <property type="entry name" value="RmlC_Cupin_sf"/>
</dbReference>
<dbReference type="HOGENOM" id="CLU_020529_0_1_5"/>
<dbReference type="SUPFAM" id="SSF51182">
    <property type="entry name" value="RmlC-like cupins"/>
    <property type="match status" value="1"/>
</dbReference>
<dbReference type="PANTHER" id="PTHR42742:SF3">
    <property type="entry name" value="FRUCTOKINASE"/>
    <property type="match status" value="1"/>
</dbReference>
<evidence type="ECO:0000313" key="3">
    <source>
        <dbReference type="EMBL" id="AJA11282.1"/>
    </source>
</evidence>
<sequence length="289" mass="31944">MLHYSGMPIAALKLDTMRVEKPWGRRTLPTPFGTPNAPLSDPVGEIWFEMPGRPLDLMIKYIFTSEKLSIQVHPSDDQARRAGHRQGKEECWYILDAEPGASVGIGTKRKLTADELREACRNGDIESLMEWIPVKRGDFFYIPAGTVHAIGVGISLVEIQQNADITYRLYDYGRPRELHLDHGIDVSNAQPYPAAMRRHVSIEKAGRLVDGPKFKLSVAHDSIPRLDGRGPYFVVPLEGIVATDNGVAKPGDCVVTGDPSRVVPLGGARMFVARSCGGDLFRNSPTTIW</sequence>
<keyword evidence="1" id="KW-0479">Metal-binding</keyword>
<evidence type="ECO:0000313" key="4">
    <source>
        <dbReference type="Proteomes" id="UP000030907"/>
    </source>
</evidence>
<keyword evidence="3" id="KW-0413">Isomerase</keyword>
<dbReference type="EMBL" id="CP009122">
    <property type="protein sequence ID" value="AJA11282.1"/>
    <property type="molecule type" value="Genomic_DNA"/>
</dbReference>
<dbReference type="RefSeq" id="WP_228383739.1">
    <property type="nucleotide sequence ID" value="NZ_CP009122.1"/>
</dbReference>
<name>A0A0A7PT92_9SPHN</name>
<dbReference type="CDD" id="cd07010">
    <property type="entry name" value="cupin_PMI_type_I_N_bac"/>
    <property type="match status" value="1"/>
</dbReference>
<dbReference type="GO" id="GO:0016853">
    <property type="term" value="F:isomerase activity"/>
    <property type="evidence" value="ECO:0007669"/>
    <property type="project" value="UniProtKB-KW"/>
</dbReference>
<reference evidence="3 4" key="1">
    <citation type="journal article" date="2015" name="Int. J. Syst. Evol. Microbiol.">
        <title>Description of Sphingopyxis fribergensis sp. nov. - a soil bacterium with the ability to degrade styrene and phenylacetic acid.</title>
        <authorList>
            <person name="Oelschlagel M."/>
            <person name="Ruckert C."/>
            <person name="Kalinowski J."/>
            <person name="Schmidt G."/>
            <person name="Schlomann M."/>
            <person name="Tischler D."/>
        </authorList>
    </citation>
    <scope>NUCLEOTIDE SEQUENCE [LARGE SCALE GENOMIC DNA]</scope>
    <source>
        <strain evidence="3 4">Kp5.2</strain>
    </source>
</reference>
<proteinExistence type="predicted"/>
<dbReference type="PANTHER" id="PTHR42742">
    <property type="entry name" value="TRANSCRIPTIONAL REPRESSOR MPRA"/>
    <property type="match status" value="1"/>
</dbReference>